<gene>
    <name evidence="2" type="ORF">ACFPO9_23040</name>
</gene>
<keyword evidence="1" id="KW-0732">Signal</keyword>
<evidence type="ECO:0000256" key="1">
    <source>
        <dbReference type="SAM" id="SignalP"/>
    </source>
</evidence>
<organism evidence="2 3">
    <name type="scientific">Massilia aerilata</name>
    <dbReference type="NCBI Taxonomy" id="453817"/>
    <lineage>
        <taxon>Bacteria</taxon>
        <taxon>Pseudomonadati</taxon>
        <taxon>Pseudomonadota</taxon>
        <taxon>Betaproteobacteria</taxon>
        <taxon>Burkholderiales</taxon>
        <taxon>Oxalobacteraceae</taxon>
        <taxon>Telluria group</taxon>
        <taxon>Massilia</taxon>
    </lineage>
</organism>
<evidence type="ECO:0000313" key="2">
    <source>
        <dbReference type="EMBL" id="MFC5551404.1"/>
    </source>
</evidence>
<keyword evidence="3" id="KW-1185">Reference proteome</keyword>
<name>A0ABW0S339_9BURK</name>
<evidence type="ECO:0000313" key="3">
    <source>
        <dbReference type="Proteomes" id="UP001596086"/>
    </source>
</evidence>
<reference evidence="3" key="1">
    <citation type="journal article" date="2019" name="Int. J. Syst. Evol. Microbiol.">
        <title>The Global Catalogue of Microorganisms (GCM) 10K type strain sequencing project: providing services to taxonomists for standard genome sequencing and annotation.</title>
        <authorList>
            <consortium name="The Broad Institute Genomics Platform"/>
            <consortium name="The Broad Institute Genome Sequencing Center for Infectious Disease"/>
            <person name="Wu L."/>
            <person name="Ma J."/>
        </authorList>
    </citation>
    <scope>NUCLEOTIDE SEQUENCE [LARGE SCALE GENOMIC DNA]</scope>
    <source>
        <strain evidence="3">CGMCC 4.5798</strain>
    </source>
</reference>
<comment type="caution">
    <text evidence="2">The sequence shown here is derived from an EMBL/GenBank/DDBJ whole genome shotgun (WGS) entry which is preliminary data.</text>
</comment>
<sequence length="230" mass="23354">MKFHLVRPALVLASSLVLASCGGGGKETYPVKVTVANVQYPGLVLSTNGQELAVNPPAKAGDNVVLSFPNGLDYGTYYNVVPKGGTASGGGAQPAHQTCQTNGYPREYGTAGQTASLESARTPAIEVFYTCAILTYALGGTVKGLESADASVTLINGSNSQITVTSTATTTTALNFSLAPVAYGTSYGVTVLTQPAGYTCSVANGTGVMLDAQEANKGVNDIAVTCVKNA</sequence>
<proteinExistence type="predicted"/>
<accession>A0ABW0S339</accession>
<dbReference type="EMBL" id="JBHSMZ010000022">
    <property type="protein sequence ID" value="MFC5551404.1"/>
    <property type="molecule type" value="Genomic_DNA"/>
</dbReference>
<dbReference type="PROSITE" id="PS51257">
    <property type="entry name" value="PROKAR_LIPOPROTEIN"/>
    <property type="match status" value="1"/>
</dbReference>
<dbReference type="Proteomes" id="UP001596086">
    <property type="component" value="Unassembled WGS sequence"/>
</dbReference>
<dbReference type="RefSeq" id="WP_379775447.1">
    <property type="nucleotide sequence ID" value="NZ_JBHSMZ010000022.1"/>
</dbReference>
<protein>
    <submittedName>
        <fullName evidence="2">Uncharacterized protein</fullName>
    </submittedName>
</protein>
<feature type="signal peptide" evidence="1">
    <location>
        <begin position="1"/>
        <end position="19"/>
    </location>
</feature>
<feature type="chain" id="PRO_5045850005" evidence="1">
    <location>
        <begin position="20"/>
        <end position="230"/>
    </location>
</feature>